<dbReference type="Proteomes" id="UP000734854">
    <property type="component" value="Unassembled WGS sequence"/>
</dbReference>
<organism evidence="2 3">
    <name type="scientific">Zingiber officinale</name>
    <name type="common">Ginger</name>
    <name type="synonym">Amomum zingiber</name>
    <dbReference type="NCBI Taxonomy" id="94328"/>
    <lineage>
        <taxon>Eukaryota</taxon>
        <taxon>Viridiplantae</taxon>
        <taxon>Streptophyta</taxon>
        <taxon>Embryophyta</taxon>
        <taxon>Tracheophyta</taxon>
        <taxon>Spermatophyta</taxon>
        <taxon>Magnoliopsida</taxon>
        <taxon>Liliopsida</taxon>
        <taxon>Zingiberales</taxon>
        <taxon>Zingiberaceae</taxon>
        <taxon>Zingiber</taxon>
    </lineage>
</organism>
<accession>A0A8J5CBV0</accession>
<dbReference type="EMBL" id="JACMSC010000019">
    <property type="protein sequence ID" value="KAG6473850.1"/>
    <property type="molecule type" value="Genomic_DNA"/>
</dbReference>
<feature type="transmembrane region" description="Helical" evidence="1">
    <location>
        <begin position="110"/>
        <end position="133"/>
    </location>
</feature>
<dbReference type="AlphaFoldDB" id="A0A8J5CBV0"/>
<keyword evidence="1" id="KW-1133">Transmembrane helix</keyword>
<protein>
    <submittedName>
        <fullName evidence="2">Uncharacterized protein</fullName>
    </submittedName>
</protein>
<gene>
    <name evidence="2" type="ORF">ZIOFF_067768</name>
</gene>
<dbReference type="PANTHER" id="PTHR34370">
    <property type="entry name" value="OS04G0600100 PROTEIN"/>
    <property type="match status" value="1"/>
</dbReference>
<keyword evidence="3" id="KW-1185">Reference proteome</keyword>
<name>A0A8J5CBV0_ZINOF</name>
<evidence type="ECO:0000256" key="1">
    <source>
        <dbReference type="SAM" id="Phobius"/>
    </source>
</evidence>
<keyword evidence="1" id="KW-0812">Transmembrane</keyword>
<reference evidence="2 3" key="1">
    <citation type="submission" date="2020-08" db="EMBL/GenBank/DDBJ databases">
        <title>Plant Genome Project.</title>
        <authorList>
            <person name="Zhang R.-G."/>
        </authorList>
    </citation>
    <scope>NUCLEOTIDE SEQUENCE [LARGE SCALE GENOMIC DNA]</scope>
    <source>
        <tissue evidence="2">Rhizome</tissue>
    </source>
</reference>
<comment type="caution">
    <text evidence="2">The sequence shown here is derived from an EMBL/GenBank/DDBJ whole genome shotgun (WGS) entry which is preliminary data.</text>
</comment>
<sequence>MSSLAPLTTSNSCPGTFILSSLSGANPFALQGVRSSQRNVSRVQIAAPRTTPSISPATGRFLTVNLCSKNEQPEVEAIHCEDKKELPCNLDAFVNTIGIASNNRFLKMMAMVWAGSQVTKIIRAGGALALAPVVDRGLSWFTVKFNFESEGKAFAAIACVCFGLALSLFFGLTLLWA</sequence>
<proteinExistence type="predicted"/>
<feature type="transmembrane region" description="Helical" evidence="1">
    <location>
        <begin position="153"/>
        <end position="176"/>
    </location>
</feature>
<evidence type="ECO:0000313" key="2">
    <source>
        <dbReference type="EMBL" id="KAG6473850.1"/>
    </source>
</evidence>
<dbReference type="PANTHER" id="PTHR34370:SF2">
    <property type="entry name" value="GAG-POL POLYPROTEIN_RETROTRANSPOSON"/>
    <property type="match status" value="1"/>
</dbReference>
<keyword evidence="1" id="KW-0472">Membrane</keyword>
<evidence type="ECO:0000313" key="3">
    <source>
        <dbReference type="Proteomes" id="UP000734854"/>
    </source>
</evidence>